<dbReference type="InterPro" id="IPR011990">
    <property type="entry name" value="TPR-like_helical_dom_sf"/>
</dbReference>
<evidence type="ECO:0000313" key="2">
    <source>
        <dbReference type="EMBL" id="RXZ50894.1"/>
    </source>
</evidence>
<reference evidence="2 3" key="1">
    <citation type="submission" date="2019-01" db="EMBL/GenBank/DDBJ databases">
        <authorList>
            <person name="Li J."/>
        </authorList>
    </citation>
    <scope>NUCLEOTIDE SEQUENCE [LARGE SCALE GENOMIC DNA]</scope>
    <source>
        <strain evidence="2 3">CCUG 35506</strain>
    </source>
</reference>
<feature type="region of interest" description="Disordered" evidence="1">
    <location>
        <begin position="1"/>
        <end position="26"/>
    </location>
</feature>
<proteinExistence type="predicted"/>
<protein>
    <submittedName>
        <fullName evidence="2">Tetratricopeptide repeat protein</fullName>
    </submittedName>
</protein>
<dbReference type="AlphaFoldDB" id="A0A4Q2JUB3"/>
<dbReference type="Gene3D" id="1.25.40.10">
    <property type="entry name" value="Tetratricopeptide repeat domain"/>
    <property type="match status" value="1"/>
</dbReference>
<gene>
    <name evidence="2" type="ORF">ESP57_03630</name>
</gene>
<evidence type="ECO:0000313" key="3">
    <source>
        <dbReference type="Proteomes" id="UP000292935"/>
    </source>
</evidence>
<dbReference type="InterPro" id="IPR011717">
    <property type="entry name" value="TPR-4"/>
</dbReference>
<dbReference type="GO" id="GO:0042802">
    <property type="term" value="F:identical protein binding"/>
    <property type="evidence" value="ECO:0007669"/>
    <property type="project" value="InterPro"/>
</dbReference>
<dbReference type="SUPFAM" id="SSF48452">
    <property type="entry name" value="TPR-like"/>
    <property type="match status" value="1"/>
</dbReference>
<organism evidence="2 3">
    <name type="scientific">Agromyces fucosus</name>
    <dbReference type="NCBI Taxonomy" id="41985"/>
    <lineage>
        <taxon>Bacteria</taxon>
        <taxon>Bacillati</taxon>
        <taxon>Actinomycetota</taxon>
        <taxon>Actinomycetes</taxon>
        <taxon>Micrococcales</taxon>
        <taxon>Microbacteriaceae</taxon>
        <taxon>Agromyces</taxon>
    </lineage>
</organism>
<comment type="caution">
    <text evidence="2">The sequence shown here is derived from an EMBL/GenBank/DDBJ whole genome shotgun (WGS) entry which is preliminary data.</text>
</comment>
<dbReference type="Pfam" id="PF07721">
    <property type="entry name" value="TPR_4"/>
    <property type="match status" value="1"/>
</dbReference>
<dbReference type="EMBL" id="SDPO01000001">
    <property type="protein sequence ID" value="RXZ50894.1"/>
    <property type="molecule type" value="Genomic_DNA"/>
</dbReference>
<accession>A0A4Q2JUB3</accession>
<evidence type="ECO:0000256" key="1">
    <source>
        <dbReference type="SAM" id="MobiDB-lite"/>
    </source>
</evidence>
<dbReference type="OrthoDB" id="3777470at2"/>
<keyword evidence="3" id="KW-1185">Reference proteome</keyword>
<name>A0A4Q2JUB3_9MICO</name>
<sequence>MRRPSCCHYGRVDDSTDQVPAEPSRHRGAEQQMIDRLWDFGNPAASEERFREAADDDGNSAHLRAVMTTQLARALGIQGRVDEALAVLESVAADVPAGDGGADAAELRARVAIERGRLAASAGRPADAVPELTRGVREAALAGSTFLVLDALHMLALNDAGHEEEWAAEGFDVLDGVRDARLRRWGVALHNNLGWTMHDAGRAEAALTHFEQAVEAADRYGTAEQRHVARWSVARCLRSLGRTDEALALQRELAAARPEDPYVQAELAALTEAPPTIEP</sequence>
<dbReference type="Proteomes" id="UP000292935">
    <property type="component" value="Unassembled WGS sequence"/>
</dbReference>
<dbReference type="Pfam" id="PF13424">
    <property type="entry name" value="TPR_12"/>
    <property type="match status" value="1"/>
</dbReference>